<comment type="caution">
    <text evidence="2">The sequence shown here is derived from an EMBL/GenBank/DDBJ whole genome shotgun (WGS) entry which is preliminary data.</text>
</comment>
<accession>A0AAN8WXZ0</accession>
<protein>
    <submittedName>
        <fullName evidence="2">Uncharacterized protein</fullName>
    </submittedName>
</protein>
<proteinExistence type="predicted"/>
<reference evidence="2 3" key="1">
    <citation type="submission" date="2023-11" db="EMBL/GenBank/DDBJ databases">
        <title>Halocaridina rubra genome assembly.</title>
        <authorList>
            <person name="Smith C."/>
        </authorList>
    </citation>
    <scope>NUCLEOTIDE SEQUENCE [LARGE SCALE GENOMIC DNA]</scope>
    <source>
        <strain evidence="2">EP-1</strain>
        <tissue evidence="2">Whole</tissue>
    </source>
</reference>
<feature type="non-terminal residue" evidence="2">
    <location>
        <position position="1"/>
    </location>
</feature>
<evidence type="ECO:0000313" key="2">
    <source>
        <dbReference type="EMBL" id="KAK7074097.1"/>
    </source>
</evidence>
<evidence type="ECO:0000256" key="1">
    <source>
        <dbReference type="SAM" id="SignalP"/>
    </source>
</evidence>
<evidence type="ECO:0000313" key="3">
    <source>
        <dbReference type="Proteomes" id="UP001381693"/>
    </source>
</evidence>
<dbReference type="AlphaFoldDB" id="A0AAN8WXZ0"/>
<dbReference type="Proteomes" id="UP001381693">
    <property type="component" value="Unassembled WGS sequence"/>
</dbReference>
<dbReference type="EMBL" id="JAXCGZ010011818">
    <property type="protein sequence ID" value="KAK7074097.1"/>
    <property type="molecule type" value="Genomic_DNA"/>
</dbReference>
<name>A0AAN8WXZ0_HALRR</name>
<organism evidence="2 3">
    <name type="scientific">Halocaridina rubra</name>
    <name type="common">Hawaiian red shrimp</name>
    <dbReference type="NCBI Taxonomy" id="373956"/>
    <lineage>
        <taxon>Eukaryota</taxon>
        <taxon>Metazoa</taxon>
        <taxon>Ecdysozoa</taxon>
        <taxon>Arthropoda</taxon>
        <taxon>Crustacea</taxon>
        <taxon>Multicrustacea</taxon>
        <taxon>Malacostraca</taxon>
        <taxon>Eumalacostraca</taxon>
        <taxon>Eucarida</taxon>
        <taxon>Decapoda</taxon>
        <taxon>Pleocyemata</taxon>
        <taxon>Caridea</taxon>
        <taxon>Atyoidea</taxon>
        <taxon>Atyidae</taxon>
        <taxon>Halocaridina</taxon>
    </lineage>
</organism>
<feature type="chain" id="PRO_5042916666" evidence="1">
    <location>
        <begin position="21"/>
        <end position="110"/>
    </location>
</feature>
<gene>
    <name evidence="2" type="ORF">SK128_028026</name>
</gene>
<feature type="signal peptide" evidence="1">
    <location>
        <begin position="1"/>
        <end position="20"/>
    </location>
</feature>
<keyword evidence="1" id="KW-0732">Signal</keyword>
<keyword evidence="3" id="KW-1185">Reference proteome</keyword>
<sequence>VLKMLISIWVILCLQSTAQGVISEDRTWYTTSIDQDLLQSPLHSSRAESKVICVARATQITNADLACYDGMNCSVYTANMPGHTDHSSSSSNILHCMTSVAPTQGKFSVL</sequence>